<feature type="region of interest" description="Disordered" evidence="1">
    <location>
        <begin position="28"/>
        <end position="49"/>
    </location>
</feature>
<name>R0M6C0_NOSB1</name>
<protein>
    <submittedName>
        <fullName evidence="2">Uncharacterized protein</fullName>
    </submittedName>
</protein>
<evidence type="ECO:0000313" key="3">
    <source>
        <dbReference type="Proteomes" id="UP000016927"/>
    </source>
</evidence>
<dbReference type="EMBL" id="KB908975">
    <property type="protein sequence ID" value="EOB13539.1"/>
    <property type="molecule type" value="Genomic_DNA"/>
</dbReference>
<proteinExistence type="predicted"/>
<gene>
    <name evidence="2" type="ORF">NBO_67g0014</name>
</gene>
<accession>R0M6C0</accession>
<dbReference type="Proteomes" id="UP000016927">
    <property type="component" value="Unassembled WGS sequence"/>
</dbReference>
<feature type="compositionally biased region" description="Basic and acidic residues" evidence="1">
    <location>
        <begin position="34"/>
        <end position="49"/>
    </location>
</feature>
<sequence length="49" mass="6103">MKDFDYESFKSKFDELMKDEKYKKLMNDLPNMQKKKEEMINPDHESREL</sequence>
<evidence type="ECO:0000256" key="1">
    <source>
        <dbReference type="SAM" id="MobiDB-lite"/>
    </source>
</evidence>
<dbReference type="HOGENOM" id="CLU_3143529_0_0_1"/>
<reference evidence="2 3" key="1">
    <citation type="journal article" date="2013" name="BMC Genomics">
        <title>Comparative genomics of parasitic silkworm microsporidia reveal an association between genome expansion and host adaptation.</title>
        <authorList>
            <person name="Pan G."/>
            <person name="Xu J."/>
            <person name="Li T."/>
            <person name="Xia Q."/>
            <person name="Liu S.L."/>
            <person name="Zhang G."/>
            <person name="Li S."/>
            <person name="Li C."/>
            <person name="Liu H."/>
            <person name="Yang L."/>
            <person name="Liu T."/>
            <person name="Zhang X."/>
            <person name="Wu Z."/>
            <person name="Fan W."/>
            <person name="Dang X."/>
            <person name="Xiang H."/>
            <person name="Tao M."/>
            <person name="Li Y."/>
            <person name="Hu J."/>
            <person name="Li Z."/>
            <person name="Lin L."/>
            <person name="Luo J."/>
            <person name="Geng L."/>
            <person name="Wang L."/>
            <person name="Long M."/>
            <person name="Wan Y."/>
            <person name="He N."/>
            <person name="Zhang Z."/>
            <person name="Lu C."/>
            <person name="Keeling P.J."/>
            <person name="Wang J."/>
            <person name="Xiang Z."/>
            <person name="Zhou Z."/>
        </authorList>
    </citation>
    <scope>NUCLEOTIDE SEQUENCE [LARGE SCALE GENOMIC DNA]</scope>
    <source>
        <strain evidence="3">CQ1 / CVCC 102059</strain>
    </source>
</reference>
<organism evidence="2 3">
    <name type="scientific">Nosema bombycis (strain CQ1 / CVCC 102059)</name>
    <name type="common">Microsporidian parasite</name>
    <name type="synonym">Pebrine of silkworm</name>
    <dbReference type="NCBI Taxonomy" id="578461"/>
    <lineage>
        <taxon>Eukaryota</taxon>
        <taxon>Fungi</taxon>
        <taxon>Fungi incertae sedis</taxon>
        <taxon>Microsporidia</taxon>
        <taxon>Nosematidae</taxon>
        <taxon>Nosema</taxon>
    </lineage>
</organism>
<keyword evidence="3" id="KW-1185">Reference proteome</keyword>
<dbReference type="VEuPathDB" id="MicrosporidiaDB:NBO_67g0014"/>
<dbReference type="AlphaFoldDB" id="R0M6C0"/>
<evidence type="ECO:0000313" key="2">
    <source>
        <dbReference type="EMBL" id="EOB13539.1"/>
    </source>
</evidence>